<protein>
    <submittedName>
        <fullName evidence="2">Uncharacterized protein</fullName>
    </submittedName>
</protein>
<keyword evidence="1" id="KW-1133">Transmembrane helix</keyword>
<name>A0A455T427_9CHLR</name>
<evidence type="ECO:0000256" key="1">
    <source>
        <dbReference type="SAM" id="Phobius"/>
    </source>
</evidence>
<dbReference type="AlphaFoldDB" id="A0A455T427"/>
<keyword evidence="1" id="KW-0812">Transmembrane</keyword>
<sequence length="342" mass="36078">MHVFRRSQVVSSAARVRLCVRCGRVLRPGVGRCGFCGRAVAVSWGKVRSGEVGRSPLWRRGRPSRPGGRAVSGGEAALSVGGPEVARRRGLAELPTRPLLRVERVRSGAAVGEGLAGQRRARAEARRARLALVTTLPLRQVGAVGGSPTPPSFPSLASWPRGRSRAERGLWFGGTAVLLGLVMALAWGMLLGPGWPLTVSRAWLPAGRATAPAHGMAAPTLTPASGLRLWLLAGDGEPLRPGMRLRVAGSGFSAFAPVRFWLDGRLPFVDERGWPLLVEADGAGAFTATLRLAPQWPPGRHFVLARDLQTGQGTWLALRLGPASAPTPIARPWPSSGPAAGP</sequence>
<accession>A0A455T427</accession>
<reference evidence="2" key="1">
    <citation type="submission" date="2018-12" db="EMBL/GenBank/DDBJ databases">
        <title>Novel natural products biosynthetic potential of the class Ktedonobacteria.</title>
        <authorList>
            <person name="Zheng Y."/>
            <person name="Saitou A."/>
            <person name="Wang C.M."/>
            <person name="Toyoda A."/>
            <person name="Minakuchi Y."/>
            <person name="Sekiguchi Y."/>
            <person name="Ueda K."/>
            <person name="Takano H."/>
            <person name="Sakai Y."/>
            <person name="Yokota A."/>
            <person name="Yabe S."/>
        </authorList>
    </citation>
    <scope>NUCLEOTIDE SEQUENCE</scope>
    <source>
        <strain evidence="2">A3-2</strain>
    </source>
</reference>
<feature type="transmembrane region" description="Helical" evidence="1">
    <location>
        <begin position="170"/>
        <end position="190"/>
    </location>
</feature>
<evidence type="ECO:0000313" key="2">
    <source>
        <dbReference type="EMBL" id="BBH95363.1"/>
    </source>
</evidence>
<organism evidence="2">
    <name type="scientific">Thermogemmatispora argillosa</name>
    <dbReference type="NCBI Taxonomy" id="2045280"/>
    <lineage>
        <taxon>Bacteria</taxon>
        <taxon>Bacillati</taxon>
        <taxon>Chloroflexota</taxon>
        <taxon>Ktedonobacteria</taxon>
        <taxon>Thermogemmatisporales</taxon>
        <taxon>Thermogemmatisporaceae</taxon>
        <taxon>Thermogemmatispora</taxon>
    </lineage>
</organism>
<keyword evidence="1" id="KW-0472">Membrane</keyword>
<gene>
    <name evidence="2" type="ORF">KTA_35620</name>
</gene>
<proteinExistence type="predicted"/>
<dbReference type="EMBL" id="AP019377">
    <property type="protein sequence ID" value="BBH95363.1"/>
    <property type="molecule type" value="Genomic_DNA"/>
</dbReference>